<dbReference type="EMBL" id="MF042360">
    <property type="protein sequence ID" value="ARV76840.1"/>
    <property type="molecule type" value="Genomic_DNA"/>
</dbReference>
<proteinExistence type="predicted"/>
<accession>A0A1Y0SU33</accession>
<sequence length="151" mass="17395">MVDAFSGQIAKLIVEYLETLPEPYWFHRDKINSKPTAGTNKADYYFMGNRQMPAELRDVLMALAPTIDKYKPKEICLNRYEIGTGMPEHVDIAMYRHNMVLPLCDLGDGLLVGDKFYKDNPGSGLIMPFKSPPHQVPPVKHRRYTLIYLYE</sequence>
<organism evidence="1 2">
    <name type="scientific">Pseudomonas phage Phabio</name>
    <dbReference type="NCBI Taxonomy" id="2006668"/>
    <lineage>
        <taxon>Viruses</taxon>
        <taxon>Duplodnaviria</taxon>
        <taxon>Heunggongvirae</taxon>
        <taxon>Uroviricota</taxon>
        <taxon>Caudoviricetes</taxon>
        <taxon>Chimalliviridae</taxon>
        <taxon>Phabiovirus</taxon>
        <taxon>Phabiovirus phabio</taxon>
    </lineage>
</organism>
<reference evidence="1 2" key="1">
    <citation type="submission" date="2017-05" db="EMBL/GenBank/DDBJ databases">
        <authorList>
            <person name="Song R."/>
            <person name="Chenine A.L."/>
            <person name="Ruprecht R.M."/>
        </authorList>
    </citation>
    <scope>NUCLEOTIDE SEQUENCE [LARGE SCALE GENOMIC DNA]</scope>
</reference>
<name>A0A1Y0SU33_9CAUD</name>
<protein>
    <submittedName>
        <fullName evidence="1">Uncharacterized protein</fullName>
    </submittedName>
</protein>
<keyword evidence="2" id="KW-1185">Reference proteome</keyword>
<dbReference type="Proteomes" id="UP000225448">
    <property type="component" value="Segment"/>
</dbReference>
<evidence type="ECO:0000313" key="2">
    <source>
        <dbReference type="Proteomes" id="UP000225448"/>
    </source>
</evidence>
<evidence type="ECO:0000313" key="1">
    <source>
        <dbReference type="EMBL" id="ARV76840.1"/>
    </source>
</evidence>
<gene>
    <name evidence="1" type="ORF">PHABIO_209</name>
</gene>